<evidence type="ECO:0000313" key="1">
    <source>
        <dbReference type="EMBL" id="KAK1538351.1"/>
    </source>
</evidence>
<dbReference type="EMBL" id="MOPA01000006">
    <property type="protein sequence ID" value="KAK1538351.1"/>
    <property type="molecule type" value="Genomic_DNA"/>
</dbReference>
<dbReference type="Proteomes" id="UP001241169">
    <property type="component" value="Unassembled WGS sequence"/>
</dbReference>
<gene>
    <name evidence="1" type="ORF">CPAR01_08464</name>
</gene>
<keyword evidence="2" id="KW-1185">Reference proteome</keyword>
<accession>A0ABQ9SKE2</accession>
<proteinExistence type="predicted"/>
<dbReference type="RefSeq" id="XP_060349102.1">
    <property type="nucleotide sequence ID" value="XM_060492732.1"/>
</dbReference>
<sequence>MNLTECRTVSESATQICEAPLLPSFLPFLLPPQIPSLSVSVYYSPSPAGRLAGYLALLAERSRRSSPHTGTTYGYREGMGRRRMRVKDDTDGPNVISLSLSIPPSPGLRRRRHGTKDEGGRMFAASTNLHCCTKSLWCRHCCSSSSSSSPLCHALLPFSSVLQCEIRDMGE</sequence>
<dbReference type="GeneID" id="85376631"/>
<evidence type="ECO:0000313" key="2">
    <source>
        <dbReference type="Proteomes" id="UP001241169"/>
    </source>
</evidence>
<reference evidence="1 2" key="1">
    <citation type="submission" date="2016-10" db="EMBL/GenBank/DDBJ databases">
        <title>The genome sequence of Colletotrichum fioriniae PJ7.</title>
        <authorList>
            <person name="Baroncelli R."/>
        </authorList>
    </citation>
    <scope>NUCLEOTIDE SEQUENCE [LARGE SCALE GENOMIC DNA]</scope>
    <source>
        <strain evidence="1 2">IMI 384185</strain>
    </source>
</reference>
<organism evidence="1 2">
    <name type="scientific">Colletotrichum paranaense</name>
    <dbReference type="NCBI Taxonomy" id="1914294"/>
    <lineage>
        <taxon>Eukaryota</taxon>
        <taxon>Fungi</taxon>
        <taxon>Dikarya</taxon>
        <taxon>Ascomycota</taxon>
        <taxon>Pezizomycotina</taxon>
        <taxon>Sordariomycetes</taxon>
        <taxon>Hypocreomycetidae</taxon>
        <taxon>Glomerellales</taxon>
        <taxon>Glomerellaceae</taxon>
        <taxon>Colletotrichum</taxon>
        <taxon>Colletotrichum acutatum species complex</taxon>
    </lineage>
</organism>
<name>A0ABQ9SKE2_9PEZI</name>
<comment type="caution">
    <text evidence="1">The sequence shown here is derived from an EMBL/GenBank/DDBJ whole genome shotgun (WGS) entry which is preliminary data.</text>
</comment>
<protein>
    <submittedName>
        <fullName evidence="1">Uncharacterized protein</fullName>
    </submittedName>
</protein>